<dbReference type="GO" id="GO:0005539">
    <property type="term" value="F:glycosaminoglycan binding"/>
    <property type="evidence" value="ECO:0007669"/>
    <property type="project" value="TreeGrafter"/>
</dbReference>
<sequence>MEEEGYFGKYLNKYNGSYIPPGWREWGGLIMNSRYYNYSVNMNGKKIKHGFEYSKDYYPDLIANDSVAFLRQSKHNFARKPVMLVASFPAPHGPEDSAPQFSHLFFNVTTHHTPAYDYAPNPDKQWILQVTQKMQPIHKQFTDLLMTKRLQTLQSVDAAVDRIYQELKDLGELDNTYIIYTSDHGYHLGQFGLIKGKSFPFEFDVRVPFLIRGPGIEPGSVDNGDDSSSSSNSSCSSSNNTNTFLLVLIEEMVVSARTSFQRDTCT</sequence>
<gene>
    <name evidence="5" type="ORF">HZH66_003201</name>
</gene>
<comment type="caution">
    <text evidence="5">The sequence shown here is derived from an EMBL/GenBank/DDBJ whole genome shotgun (WGS) entry which is preliminary data.</text>
</comment>
<evidence type="ECO:0000259" key="4">
    <source>
        <dbReference type="Pfam" id="PF00884"/>
    </source>
</evidence>
<feature type="compositionally biased region" description="Low complexity" evidence="3">
    <location>
        <begin position="227"/>
        <end position="239"/>
    </location>
</feature>
<dbReference type="Proteomes" id="UP000614350">
    <property type="component" value="Unassembled WGS sequence"/>
</dbReference>
<dbReference type="AlphaFoldDB" id="A0A834NI40"/>
<comment type="similarity">
    <text evidence="2">Belongs to the sulfatase family.</text>
</comment>
<dbReference type="GO" id="GO:0008449">
    <property type="term" value="F:N-acetylglucosamine-6-sulfatase activity"/>
    <property type="evidence" value="ECO:0007669"/>
    <property type="project" value="TreeGrafter"/>
</dbReference>
<dbReference type="SUPFAM" id="SSF53649">
    <property type="entry name" value="Alkaline phosphatase-like"/>
    <property type="match status" value="1"/>
</dbReference>
<dbReference type="Pfam" id="PF00884">
    <property type="entry name" value="Sulfatase"/>
    <property type="match status" value="1"/>
</dbReference>
<evidence type="ECO:0000256" key="2">
    <source>
        <dbReference type="ARBA" id="ARBA00008779"/>
    </source>
</evidence>
<feature type="region of interest" description="Disordered" evidence="3">
    <location>
        <begin position="218"/>
        <end position="239"/>
    </location>
</feature>
<name>A0A834NI40_VESVU</name>
<dbReference type="PANTHER" id="PTHR43108">
    <property type="entry name" value="N-ACETYLGLUCOSAMINE-6-SULFATASE FAMILY MEMBER"/>
    <property type="match status" value="1"/>
</dbReference>
<accession>A0A834NI40</accession>
<keyword evidence="6" id="KW-1185">Reference proteome</keyword>
<dbReference type="InterPro" id="IPR000917">
    <property type="entry name" value="Sulfatase_N"/>
</dbReference>
<evidence type="ECO:0000256" key="1">
    <source>
        <dbReference type="ARBA" id="ARBA00001913"/>
    </source>
</evidence>
<feature type="domain" description="Sulfatase N-terminal" evidence="4">
    <location>
        <begin position="39"/>
        <end position="224"/>
    </location>
</feature>
<dbReference type="EMBL" id="JACSEA010000002">
    <property type="protein sequence ID" value="KAF7408664.1"/>
    <property type="molecule type" value="Genomic_DNA"/>
</dbReference>
<dbReference type="PANTHER" id="PTHR43108:SF16">
    <property type="entry name" value="EXTRACELLULAR SULFATASE SULF-1 HOMOLOG"/>
    <property type="match status" value="1"/>
</dbReference>
<dbReference type="Gene3D" id="3.40.720.10">
    <property type="entry name" value="Alkaline Phosphatase, subunit A"/>
    <property type="match status" value="1"/>
</dbReference>
<proteinExistence type="inferred from homology"/>
<reference evidence="5" key="1">
    <citation type="journal article" date="2020" name="G3 (Bethesda)">
        <title>High-Quality Assemblies for Three Invasive Social Wasps from the &lt;i&gt;Vespula&lt;/i&gt; Genus.</title>
        <authorList>
            <person name="Harrop T.W.R."/>
            <person name="Guhlin J."/>
            <person name="McLaughlin G.M."/>
            <person name="Permina E."/>
            <person name="Stockwell P."/>
            <person name="Gilligan J."/>
            <person name="Le Lec M.F."/>
            <person name="Gruber M.A.M."/>
            <person name="Quinn O."/>
            <person name="Lovegrove M."/>
            <person name="Duncan E.J."/>
            <person name="Remnant E.J."/>
            <person name="Van Eeckhoven J."/>
            <person name="Graham B."/>
            <person name="Knapp R.A."/>
            <person name="Langford K.W."/>
            <person name="Kronenberg Z."/>
            <person name="Press M.O."/>
            <person name="Eacker S.M."/>
            <person name="Wilson-Rankin E.E."/>
            <person name="Purcell J."/>
            <person name="Lester P.J."/>
            <person name="Dearden P.K."/>
        </authorList>
    </citation>
    <scope>NUCLEOTIDE SEQUENCE</scope>
    <source>
        <strain evidence="5">Marl-1</strain>
    </source>
</reference>
<evidence type="ECO:0000313" key="5">
    <source>
        <dbReference type="EMBL" id="KAF7408664.1"/>
    </source>
</evidence>
<dbReference type="InterPro" id="IPR017850">
    <property type="entry name" value="Alkaline_phosphatase_core_sf"/>
</dbReference>
<evidence type="ECO:0000256" key="3">
    <source>
        <dbReference type="SAM" id="MobiDB-lite"/>
    </source>
</evidence>
<protein>
    <recommendedName>
        <fullName evidence="4">Sulfatase N-terminal domain-containing protein</fullName>
    </recommendedName>
</protein>
<organism evidence="5 6">
    <name type="scientific">Vespula vulgaris</name>
    <name type="common">Yellow jacket</name>
    <name type="synonym">Wasp</name>
    <dbReference type="NCBI Taxonomy" id="7454"/>
    <lineage>
        <taxon>Eukaryota</taxon>
        <taxon>Metazoa</taxon>
        <taxon>Ecdysozoa</taxon>
        <taxon>Arthropoda</taxon>
        <taxon>Hexapoda</taxon>
        <taxon>Insecta</taxon>
        <taxon>Pterygota</taxon>
        <taxon>Neoptera</taxon>
        <taxon>Endopterygota</taxon>
        <taxon>Hymenoptera</taxon>
        <taxon>Apocrita</taxon>
        <taxon>Aculeata</taxon>
        <taxon>Vespoidea</taxon>
        <taxon>Vespidae</taxon>
        <taxon>Vespinae</taxon>
        <taxon>Vespula</taxon>
    </lineage>
</organism>
<evidence type="ECO:0000313" key="6">
    <source>
        <dbReference type="Proteomes" id="UP000614350"/>
    </source>
</evidence>
<comment type="cofactor">
    <cofactor evidence="1">
        <name>Ca(2+)</name>
        <dbReference type="ChEBI" id="CHEBI:29108"/>
    </cofactor>
</comment>